<evidence type="ECO:0000313" key="2">
    <source>
        <dbReference type="EMBL" id="RVW90749.1"/>
    </source>
</evidence>
<dbReference type="AlphaFoldDB" id="A0A438I213"/>
<name>A0A438I213_VITVI</name>
<evidence type="ECO:0000256" key="1">
    <source>
        <dbReference type="SAM" id="MobiDB-lite"/>
    </source>
</evidence>
<dbReference type="EMBL" id="QGNW01000152">
    <property type="protein sequence ID" value="RVW90749.1"/>
    <property type="molecule type" value="Genomic_DNA"/>
</dbReference>
<evidence type="ECO:0000313" key="3">
    <source>
        <dbReference type="Proteomes" id="UP000288805"/>
    </source>
</evidence>
<accession>A0A438I213</accession>
<dbReference type="Proteomes" id="UP000288805">
    <property type="component" value="Unassembled WGS sequence"/>
</dbReference>
<proteinExistence type="predicted"/>
<reference evidence="2 3" key="1">
    <citation type="journal article" date="2018" name="PLoS Genet.">
        <title>Population sequencing reveals clonal diversity and ancestral inbreeding in the grapevine cultivar Chardonnay.</title>
        <authorList>
            <person name="Roach M.J."/>
            <person name="Johnson D.L."/>
            <person name="Bohlmann J."/>
            <person name="van Vuuren H.J."/>
            <person name="Jones S.J."/>
            <person name="Pretorius I.S."/>
            <person name="Schmidt S.A."/>
            <person name="Borneman A.R."/>
        </authorList>
    </citation>
    <scope>NUCLEOTIDE SEQUENCE [LARGE SCALE GENOMIC DNA]</scope>
    <source>
        <strain evidence="3">cv. Chardonnay</strain>
        <tissue evidence="2">Leaf</tissue>
    </source>
</reference>
<feature type="compositionally biased region" description="Polar residues" evidence="1">
    <location>
        <begin position="72"/>
        <end position="81"/>
    </location>
</feature>
<comment type="caution">
    <text evidence="2">The sequence shown here is derived from an EMBL/GenBank/DDBJ whole genome shotgun (WGS) entry which is preliminary data.</text>
</comment>
<gene>
    <name evidence="2" type="ORF">CK203_046470</name>
</gene>
<protein>
    <submittedName>
        <fullName evidence="2">Uncharacterized protein</fullName>
    </submittedName>
</protein>
<sequence length="81" mass="8678">MKMMVPQIIDSSSDDGGNGDSRQGGRTGEGTRGNGSASGGYVSQIDPGMSWAQGDENYYATQNTDMDIDQGYGNNKSIWKY</sequence>
<organism evidence="2 3">
    <name type="scientific">Vitis vinifera</name>
    <name type="common">Grape</name>
    <dbReference type="NCBI Taxonomy" id="29760"/>
    <lineage>
        <taxon>Eukaryota</taxon>
        <taxon>Viridiplantae</taxon>
        <taxon>Streptophyta</taxon>
        <taxon>Embryophyta</taxon>
        <taxon>Tracheophyta</taxon>
        <taxon>Spermatophyta</taxon>
        <taxon>Magnoliopsida</taxon>
        <taxon>eudicotyledons</taxon>
        <taxon>Gunneridae</taxon>
        <taxon>Pentapetalae</taxon>
        <taxon>rosids</taxon>
        <taxon>Vitales</taxon>
        <taxon>Vitaceae</taxon>
        <taxon>Viteae</taxon>
        <taxon>Vitis</taxon>
    </lineage>
</organism>
<feature type="region of interest" description="Disordered" evidence="1">
    <location>
        <begin position="61"/>
        <end position="81"/>
    </location>
</feature>
<feature type="compositionally biased region" description="Gly residues" evidence="1">
    <location>
        <begin position="25"/>
        <end position="38"/>
    </location>
</feature>
<feature type="region of interest" description="Disordered" evidence="1">
    <location>
        <begin position="1"/>
        <end position="48"/>
    </location>
</feature>